<keyword evidence="3 8" id="KW-1134">Transmembrane beta strand</keyword>
<evidence type="ECO:0000256" key="1">
    <source>
        <dbReference type="ARBA" id="ARBA00004571"/>
    </source>
</evidence>
<dbReference type="PANTHER" id="PTHR47234">
    <property type="match status" value="1"/>
</dbReference>
<evidence type="ECO:0000256" key="2">
    <source>
        <dbReference type="ARBA" id="ARBA00022448"/>
    </source>
</evidence>
<dbReference type="InterPro" id="IPR037066">
    <property type="entry name" value="Plug_dom_sf"/>
</dbReference>
<dbReference type="SUPFAM" id="SSF56935">
    <property type="entry name" value="Porins"/>
    <property type="match status" value="1"/>
</dbReference>
<dbReference type="Gene3D" id="2.40.170.20">
    <property type="entry name" value="TonB-dependent receptor, beta-barrel domain"/>
    <property type="match status" value="1"/>
</dbReference>
<evidence type="ECO:0000256" key="5">
    <source>
        <dbReference type="ARBA" id="ARBA00023077"/>
    </source>
</evidence>
<sequence length="980" mass="105370">MTTSLLLSGVAASTLLLAPAYAQEAETTTAPEAIEAPAAEDSKRMERVVVTGSLLRRDEFSSTSPIQVITAEVATLEGLVDTAEIIQGSSVAAGSVQLNNQFGGFVVEGGTGINSVSLRGLGANRSLVLMNGRRPGPAGTRGQVGSFDLNVLPSSVITRVDILKDGASSIYGSDAVAGVVNVITRTSIDRPELTVQYNQPVEGGGESFVIDGAYGLNFDTGNIVLAGQYTKRKDLSLADRDYLSCPQDYVFDPDTGARIDREDRSIHAGTNLSCSSGNLYHNTIIDAFTGERYIPSPDGVTVGGLEGYRPRANGRYDDPDGVAFYEDVINSEYANTADAINAQDVFTLYGSSNFDFNILGGITWDTELLYSSRKTKSEGWRQFFPRISDASLVPFGLGYTNADGTPDTTYTNPFASLVQPVLIAPSNSEINVDYYHFATGLDGTFGGFLSDWNWSLDAVTSKSEGTYGGDSILISKSGDWNHSGARGAGTAVAPTYDIFAPGALFGYDQSWYDEVSEYQEGKTTYEQSMFTAVAAGPIFELPAGDVGLAVGIEAREFSIDDQPSEASINGDLWGSSSALVTQGDDDVVEYFAELEVPILKGVPAFEELTVNASARSFNYASYGTGDVWKAGLNWQIIPSLRVRGSKGTSYRAPALYELYLGNQTSFAAQRSIDPCIDWGDSTNANIRANCAADGIPEDFAGSGSSALVTSGGGAGNLEAETSESETIGVIFTPTFADLSIAIDYFSIEVNDQVSRLGSASILGGCYGSENFPNAFCDLFTRTNNPSDALEHLGVETVTDSFLNVNQQKTSGFDYTIRYNHDFDFGGMIVEVQATQTIDDISLLFDSNAESGFDTDDFSGTIGDPEWVANGRVSLQRGDWTYSWLFDYIHETSNAIYADEFSTYFGRDARYVVDADASLTHDLTVRYQNDDWSIIGGFQNITDEEPPYISTGVATRRGNIPLVGGYDLRGRTAFVTVNRKF</sequence>
<keyword evidence="13" id="KW-0675">Receptor</keyword>
<keyword evidence="2 8" id="KW-0813">Transport</keyword>
<accession>A0ABW2IQ39</accession>
<dbReference type="InterPro" id="IPR012910">
    <property type="entry name" value="Plug_dom"/>
</dbReference>
<comment type="caution">
    <text evidence="13">The sequence shown here is derived from an EMBL/GenBank/DDBJ whole genome shotgun (WGS) entry which is preliminary data.</text>
</comment>
<dbReference type="EMBL" id="JBHTBR010000009">
    <property type="protein sequence ID" value="MFC7293052.1"/>
    <property type="molecule type" value="Genomic_DNA"/>
</dbReference>
<feature type="signal peptide" evidence="10">
    <location>
        <begin position="1"/>
        <end position="22"/>
    </location>
</feature>
<name>A0ABW2IQ39_9PROT</name>
<feature type="domain" description="TonB-dependent receptor-like beta-barrel" evidence="11">
    <location>
        <begin position="380"/>
        <end position="940"/>
    </location>
</feature>
<gene>
    <name evidence="13" type="ORF">ACFQS8_15630</name>
</gene>
<feature type="chain" id="PRO_5046635964" evidence="10">
    <location>
        <begin position="23"/>
        <end position="980"/>
    </location>
</feature>
<keyword evidence="5 9" id="KW-0798">TonB box</keyword>
<evidence type="ECO:0000256" key="3">
    <source>
        <dbReference type="ARBA" id="ARBA00022452"/>
    </source>
</evidence>
<keyword evidence="4 8" id="KW-0812">Transmembrane</keyword>
<dbReference type="InterPro" id="IPR039426">
    <property type="entry name" value="TonB-dep_rcpt-like"/>
</dbReference>
<dbReference type="RefSeq" id="WP_382169122.1">
    <property type="nucleotide sequence ID" value="NZ_JBHTBR010000009.1"/>
</dbReference>
<keyword evidence="10" id="KW-0732">Signal</keyword>
<keyword evidence="6 8" id="KW-0472">Membrane</keyword>
<protein>
    <submittedName>
        <fullName evidence="13">TonB-dependent receptor domain-containing protein</fullName>
    </submittedName>
</protein>
<evidence type="ECO:0000256" key="6">
    <source>
        <dbReference type="ARBA" id="ARBA00023136"/>
    </source>
</evidence>
<comment type="similarity">
    <text evidence="8 9">Belongs to the TonB-dependent receptor family.</text>
</comment>
<dbReference type="InterPro" id="IPR036942">
    <property type="entry name" value="Beta-barrel_TonB_sf"/>
</dbReference>
<evidence type="ECO:0000256" key="4">
    <source>
        <dbReference type="ARBA" id="ARBA00022692"/>
    </source>
</evidence>
<dbReference type="Pfam" id="PF00593">
    <property type="entry name" value="TonB_dep_Rec_b-barrel"/>
    <property type="match status" value="1"/>
</dbReference>
<proteinExistence type="inferred from homology"/>
<evidence type="ECO:0000256" key="10">
    <source>
        <dbReference type="SAM" id="SignalP"/>
    </source>
</evidence>
<dbReference type="Pfam" id="PF07715">
    <property type="entry name" value="Plug"/>
    <property type="match status" value="1"/>
</dbReference>
<evidence type="ECO:0000313" key="14">
    <source>
        <dbReference type="Proteomes" id="UP001596492"/>
    </source>
</evidence>
<evidence type="ECO:0000259" key="11">
    <source>
        <dbReference type="Pfam" id="PF00593"/>
    </source>
</evidence>
<reference evidence="14" key="1">
    <citation type="journal article" date="2019" name="Int. J. Syst. Evol. Microbiol.">
        <title>The Global Catalogue of Microorganisms (GCM) 10K type strain sequencing project: providing services to taxonomists for standard genome sequencing and annotation.</title>
        <authorList>
            <consortium name="The Broad Institute Genomics Platform"/>
            <consortium name="The Broad Institute Genome Sequencing Center for Infectious Disease"/>
            <person name="Wu L."/>
            <person name="Ma J."/>
        </authorList>
    </citation>
    <scope>NUCLEOTIDE SEQUENCE [LARGE SCALE GENOMIC DNA]</scope>
    <source>
        <strain evidence="14">CCUG 51308</strain>
    </source>
</reference>
<feature type="domain" description="TonB-dependent receptor plug" evidence="12">
    <location>
        <begin position="61"/>
        <end position="179"/>
    </location>
</feature>
<evidence type="ECO:0000256" key="9">
    <source>
        <dbReference type="RuleBase" id="RU003357"/>
    </source>
</evidence>
<dbReference type="Gene3D" id="2.170.130.10">
    <property type="entry name" value="TonB-dependent receptor, plug domain"/>
    <property type="match status" value="1"/>
</dbReference>
<organism evidence="13 14">
    <name type="scientific">Hirschia litorea</name>
    <dbReference type="NCBI Taxonomy" id="1199156"/>
    <lineage>
        <taxon>Bacteria</taxon>
        <taxon>Pseudomonadati</taxon>
        <taxon>Pseudomonadota</taxon>
        <taxon>Alphaproteobacteria</taxon>
        <taxon>Hyphomonadales</taxon>
        <taxon>Hyphomonadaceae</taxon>
        <taxon>Hirschia</taxon>
    </lineage>
</organism>
<dbReference type="InterPro" id="IPR000531">
    <property type="entry name" value="Beta-barrel_TonB"/>
</dbReference>
<dbReference type="PANTHER" id="PTHR47234:SF2">
    <property type="entry name" value="TONB-DEPENDENT RECEPTOR"/>
    <property type="match status" value="1"/>
</dbReference>
<keyword evidence="14" id="KW-1185">Reference proteome</keyword>
<evidence type="ECO:0000313" key="13">
    <source>
        <dbReference type="EMBL" id="MFC7293052.1"/>
    </source>
</evidence>
<evidence type="ECO:0000259" key="12">
    <source>
        <dbReference type="Pfam" id="PF07715"/>
    </source>
</evidence>
<keyword evidence="7 8" id="KW-0998">Cell outer membrane</keyword>
<dbReference type="Proteomes" id="UP001596492">
    <property type="component" value="Unassembled WGS sequence"/>
</dbReference>
<comment type="subcellular location">
    <subcellularLocation>
        <location evidence="1 8">Cell outer membrane</location>
        <topology evidence="1 8">Multi-pass membrane protein</topology>
    </subcellularLocation>
</comment>
<dbReference type="PROSITE" id="PS52016">
    <property type="entry name" value="TONB_DEPENDENT_REC_3"/>
    <property type="match status" value="1"/>
</dbReference>
<evidence type="ECO:0000256" key="7">
    <source>
        <dbReference type="ARBA" id="ARBA00023237"/>
    </source>
</evidence>
<evidence type="ECO:0000256" key="8">
    <source>
        <dbReference type="PROSITE-ProRule" id="PRU01360"/>
    </source>
</evidence>